<dbReference type="EMBL" id="LFEH01000050">
    <property type="protein sequence ID" value="KMS78560.1"/>
    <property type="molecule type" value="Genomic_DNA"/>
</dbReference>
<sequence length="114" mass="10994">MPGQSGCLAAVEGLAAGEELAVDGPGGADAQGVALAVPYGHALVERRPLGGFQLGGAEEVGDLARHVEGDRQLRRRSVLLGGGVVGQEVGDGAAADAVVAGEGGDGAAFSPPPG</sequence>
<protein>
    <submittedName>
        <fullName evidence="1">Uncharacterized protein</fullName>
    </submittedName>
</protein>
<gene>
    <name evidence="1" type="ORF">ACH49_15395</name>
</gene>
<reference evidence="1 2" key="1">
    <citation type="submission" date="2015-06" db="EMBL/GenBank/DDBJ databases">
        <title>Draft genome sequence of Streptomyces leeuwenhoekii C58, which produces the novel lasso peptide, chaxapeptin.</title>
        <authorList>
            <person name="Yi Y."/>
            <person name="Hai D."/>
            <person name="Jaspars M."/>
            <person name="Sheng H."/>
            <person name="Rateb M.E."/>
            <person name="Bull A."/>
            <person name="Goodfellow M."/>
            <person name="Asenjo J.A."/>
            <person name="Ebel R."/>
        </authorList>
    </citation>
    <scope>NUCLEOTIDE SEQUENCE [LARGE SCALE GENOMIC DNA]</scope>
    <source>
        <strain evidence="1 2">C58</strain>
    </source>
</reference>
<dbReference type="Proteomes" id="UP000037274">
    <property type="component" value="Unassembled WGS sequence"/>
</dbReference>
<comment type="caution">
    <text evidence="1">The sequence shown here is derived from an EMBL/GenBank/DDBJ whole genome shotgun (WGS) entry which is preliminary data.</text>
</comment>
<name>A0ABR5HXV2_STRLW</name>
<organism evidence="1 2">
    <name type="scientific">Streptomyces leeuwenhoekii</name>
    <dbReference type="NCBI Taxonomy" id="1437453"/>
    <lineage>
        <taxon>Bacteria</taxon>
        <taxon>Bacillati</taxon>
        <taxon>Actinomycetota</taxon>
        <taxon>Actinomycetes</taxon>
        <taxon>Kitasatosporales</taxon>
        <taxon>Streptomycetaceae</taxon>
        <taxon>Streptomyces</taxon>
    </lineage>
</organism>
<keyword evidence="2" id="KW-1185">Reference proteome</keyword>
<evidence type="ECO:0000313" key="1">
    <source>
        <dbReference type="EMBL" id="KMS78560.1"/>
    </source>
</evidence>
<proteinExistence type="predicted"/>
<accession>A0ABR5HXV2</accession>
<evidence type="ECO:0000313" key="2">
    <source>
        <dbReference type="Proteomes" id="UP000037274"/>
    </source>
</evidence>